<dbReference type="GO" id="GO:0031411">
    <property type="term" value="C:gas vesicle"/>
    <property type="evidence" value="ECO:0007669"/>
    <property type="project" value="UniProtKB-SubCell"/>
</dbReference>
<dbReference type="InterPro" id="IPR018493">
    <property type="entry name" value="GvpA-like_CS"/>
</dbReference>
<sequence>MGGGLSVRTRSEHTMSSAKPTRQQSDLADVLELVLDKGIVINADIAVTIGDTELLGIEIRAAIASFETAAQYGLAFPSGTDMRRVEQASGREPLEIENEQGEHEMIDLGISASEGGSNEEDDETAGRRSSSKRPTPEKPTITSSDGSDELREGGDDDESNRNDKDGS</sequence>
<evidence type="ECO:0000313" key="5">
    <source>
        <dbReference type="EMBL" id="KYH24389.1"/>
    </source>
</evidence>
<protein>
    <submittedName>
        <fullName evidence="5">Gas vesicle structural protein</fullName>
    </submittedName>
</protein>
<feature type="compositionally biased region" description="Polar residues" evidence="4">
    <location>
        <begin position="14"/>
        <end position="23"/>
    </location>
</feature>
<dbReference type="PANTHER" id="PTHR35344:SF4">
    <property type="entry name" value="GAS VESICLE PROTEIN A1"/>
    <property type="match status" value="1"/>
</dbReference>
<dbReference type="Pfam" id="PF00741">
    <property type="entry name" value="Gas_vesicle"/>
    <property type="match status" value="1"/>
</dbReference>
<keyword evidence="1" id="KW-0304">Gas vesicle</keyword>
<evidence type="ECO:0000256" key="1">
    <source>
        <dbReference type="ARBA" id="ARBA00022987"/>
    </source>
</evidence>
<name>A0A151A9U6_9EURY</name>
<dbReference type="GO" id="GO:0005198">
    <property type="term" value="F:structural molecule activity"/>
    <property type="evidence" value="ECO:0007669"/>
    <property type="project" value="InterPro"/>
</dbReference>
<comment type="subcellular location">
    <subcellularLocation>
        <location evidence="2">Gas vesicle</location>
    </subcellularLocation>
</comment>
<dbReference type="GO" id="GO:0012506">
    <property type="term" value="C:vesicle membrane"/>
    <property type="evidence" value="ECO:0007669"/>
    <property type="project" value="InterPro"/>
</dbReference>
<gene>
    <name evidence="5" type="primary">gvpA_3</name>
    <name evidence="5" type="ORF">HAPAU_33720</name>
</gene>
<proteinExistence type="inferred from homology"/>
<keyword evidence="6" id="KW-1185">Reference proteome</keyword>
<dbReference type="NCBIfam" id="NF046090">
    <property type="entry name" value="halo_gas_GvpJ"/>
    <property type="match status" value="1"/>
</dbReference>
<dbReference type="PATRIC" id="fig|1008153.3.peg.3548"/>
<dbReference type="PANTHER" id="PTHR35344">
    <property type="entry name" value="GAS VESICLE STRUCTURAL PROTEIN 2-RELATED"/>
    <property type="match status" value="1"/>
</dbReference>
<evidence type="ECO:0000256" key="2">
    <source>
        <dbReference type="ARBA" id="ARBA00035108"/>
    </source>
</evidence>
<dbReference type="PROSITE" id="PS00669">
    <property type="entry name" value="GAS_VESICLE_A_2"/>
    <property type="match status" value="1"/>
</dbReference>
<feature type="region of interest" description="Disordered" evidence="4">
    <location>
        <begin position="1"/>
        <end position="23"/>
    </location>
</feature>
<feature type="region of interest" description="Disordered" evidence="4">
    <location>
        <begin position="77"/>
        <end position="167"/>
    </location>
</feature>
<comment type="caution">
    <text evidence="5">The sequence shown here is derived from an EMBL/GenBank/DDBJ whole genome shotgun (WGS) entry which is preliminary data.</text>
</comment>
<dbReference type="PROSITE" id="PS00234">
    <property type="entry name" value="GAS_VESICLE_A_1"/>
    <property type="match status" value="1"/>
</dbReference>
<accession>A0A151A9U6</accession>
<reference evidence="5 6" key="1">
    <citation type="submission" date="2016-02" db="EMBL/GenBank/DDBJ databases">
        <title>Genome sequence of Halalkalicoccus paucihalophilus DSM 24557.</title>
        <authorList>
            <person name="Poehlein A."/>
            <person name="Daniel R."/>
        </authorList>
    </citation>
    <scope>NUCLEOTIDE SEQUENCE [LARGE SCALE GENOMIC DNA]</scope>
    <source>
        <strain evidence="5 6">DSM 24557</strain>
    </source>
</reference>
<dbReference type="InterPro" id="IPR000638">
    <property type="entry name" value="Gas-vesicle_GvpA-like"/>
</dbReference>
<evidence type="ECO:0000256" key="4">
    <source>
        <dbReference type="SAM" id="MobiDB-lite"/>
    </source>
</evidence>
<dbReference type="AlphaFoldDB" id="A0A151A9U6"/>
<organism evidence="5 6">
    <name type="scientific">Halalkalicoccus paucihalophilus</name>
    <dbReference type="NCBI Taxonomy" id="1008153"/>
    <lineage>
        <taxon>Archaea</taxon>
        <taxon>Methanobacteriati</taxon>
        <taxon>Methanobacteriota</taxon>
        <taxon>Stenosarchaea group</taxon>
        <taxon>Halobacteria</taxon>
        <taxon>Halobacteriales</taxon>
        <taxon>Halococcaceae</taxon>
        <taxon>Halalkalicoccus</taxon>
    </lineage>
</organism>
<comment type="similarity">
    <text evidence="3">Belongs to the gas vesicle GvpA family.</text>
</comment>
<evidence type="ECO:0000256" key="3">
    <source>
        <dbReference type="ARBA" id="ARBA00035646"/>
    </source>
</evidence>
<feature type="compositionally biased region" description="Basic and acidic residues" evidence="4">
    <location>
        <begin position="148"/>
        <end position="167"/>
    </location>
</feature>
<evidence type="ECO:0000313" key="6">
    <source>
        <dbReference type="Proteomes" id="UP000075321"/>
    </source>
</evidence>
<dbReference type="EMBL" id="LTAZ01000013">
    <property type="protein sequence ID" value="KYH24389.1"/>
    <property type="molecule type" value="Genomic_DNA"/>
</dbReference>
<dbReference type="Proteomes" id="UP000075321">
    <property type="component" value="Unassembled WGS sequence"/>
</dbReference>
<dbReference type="InterPro" id="IPR050530">
    <property type="entry name" value="GvpA"/>
</dbReference>